<gene>
    <name evidence="6 8" type="ORF">BDZ99DRAFT_459936</name>
</gene>
<dbReference type="PANTHER" id="PTHR12599">
    <property type="entry name" value="PTERIN-4-ALPHA-CARBINOLAMINE DEHYDRATASE"/>
    <property type="match status" value="1"/>
</dbReference>
<evidence type="ECO:0000313" key="6">
    <source>
        <dbReference type="EMBL" id="KAF2814228.1"/>
    </source>
</evidence>
<dbReference type="EMBL" id="MU003695">
    <property type="protein sequence ID" value="KAF2814228.1"/>
    <property type="molecule type" value="Genomic_DNA"/>
</dbReference>
<dbReference type="EC" id="4.2.1.96" evidence="3"/>
<keyword evidence="4" id="KW-0456">Lyase</keyword>
<evidence type="ECO:0000256" key="4">
    <source>
        <dbReference type="ARBA" id="ARBA00023239"/>
    </source>
</evidence>
<dbReference type="OrthoDB" id="277398at2759"/>
<dbReference type="InterPro" id="IPR036428">
    <property type="entry name" value="PCD_sf"/>
</dbReference>
<evidence type="ECO:0000256" key="3">
    <source>
        <dbReference type="ARBA" id="ARBA00013252"/>
    </source>
</evidence>
<reference evidence="6 8" key="1">
    <citation type="journal article" date="2020" name="Stud. Mycol.">
        <title>101 Dothideomycetes genomes: a test case for predicting lifestyles and emergence of pathogens.</title>
        <authorList>
            <person name="Haridas S."/>
            <person name="Albert R."/>
            <person name="Binder M."/>
            <person name="Bloem J."/>
            <person name="Labutti K."/>
            <person name="Salamov A."/>
            <person name="Andreopoulos B."/>
            <person name="Baker S."/>
            <person name="Barry K."/>
            <person name="Bills G."/>
            <person name="Bluhm B."/>
            <person name="Cannon C."/>
            <person name="Castanera R."/>
            <person name="Culley D."/>
            <person name="Daum C."/>
            <person name="Ezra D."/>
            <person name="Gonzalez J."/>
            <person name="Henrissat B."/>
            <person name="Kuo A."/>
            <person name="Liang C."/>
            <person name="Lipzen A."/>
            <person name="Lutzoni F."/>
            <person name="Magnuson J."/>
            <person name="Mondo S."/>
            <person name="Nolan M."/>
            <person name="Ohm R."/>
            <person name="Pangilinan J."/>
            <person name="Park H.-J."/>
            <person name="Ramirez L."/>
            <person name="Alfaro M."/>
            <person name="Sun H."/>
            <person name="Tritt A."/>
            <person name="Yoshinaga Y."/>
            <person name="Zwiers L.-H."/>
            <person name="Turgeon B."/>
            <person name="Goodwin S."/>
            <person name="Spatafora J."/>
            <person name="Crous P."/>
            <person name="Grigoriev I."/>
        </authorList>
    </citation>
    <scope>NUCLEOTIDE SEQUENCE</scope>
    <source>
        <strain evidence="6 8">CBS 304.34</strain>
    </source>
</reference>
<reference evidence="8" key="3">
    <citation type="submission" date="2025-04" db="UniProtKB">
        <authorList>
            <consortium name="RefSeq"/>
        </authorList>
    </citation>
    <scope>IDENTIFICATION</scope>
    <source>
        <strain evidence="8">CBS 304.34</strain>
    </source>
</reference>
<dbReference type="GO" id="GO:0008124">
    <property type="term" value="F:4-alpha-hydroxytetrahydrobiopterin dehydratase activity"/>
    <property type="evidence" value="ECO:0007669"/>
    <property type="project" value="UniProtKB-EC"/>
</dbReference>
<dbReference type="RefSeq" id="XP_033581192.1">
    <property type="nucleotide sequence ID" value="XM_033719268.1"/>
</dbReference>
<organism evidence="6">
    <name type="scientific">Mytilinidion resinicola</name>
    <dbReference type="NCBI Taxonomy" id="574789"/>
    <lineage>
        <taxon>Eukaryota</taxon>
        <taxon>Fungi</taxon>
        <taxon>Dikarya</taxon>
        <taxon>Ascomycota</taxon>
        <taxon>Pezizomycotina</taxon>
        <taxon>Dothideomycetes</taxon>
        <taxon>Pleosporomycetidae</taxon>
        <taxon>Mytilinidiales</taxon>
        <taxon>Mytilinidiaceae</taxon>
        <taxon>Mytilinidion</taxon>
    </lineage>
</organism>
<evidence type="ECO:0000256" key="1">
    <source>
        <dbReference type="ARBA" id="ARBA00001554"/>
    </source>
</evidence>
<comment type="catalytic activity">
    <reaction evidence="1">
        <text>(4aS,6R)-4a-hydroxy-L-erythro-5,6,7,8-tetrahydrobiopterin = (6R)-L-erythro-6,7-dihydrobiopterin + H2O</text>
        <dbReference type="Rhea" id="RHEA:11920"/>
        <dbReference type="ChEBI" id="CHEBI:15377"/>
        <dbReference type="ChEBI" id="CHEBI:15642"/>
        <dbReference type="ChEBI" id="CHEBI:43120"/>
        <dbReference type="EC" id="4.2.1.96"/>
    </reaction>
</comment>
<dbReference type="PANTHER" id="PTHR12599:SF0">
    <property type="entry name" value="PTERIN-4-ALPHA-CARBINOLAMINE DEHYDRATASE"/>
    <property type="match status" value="1"/>
</dbReference>
<evidence type="ECO:0000313" key="7">
    <source>
        <dbReference type="Proteomes" id="UP000504636"/>
    </source>
</evidence>
<evidence type="ECO:0000256" key="2">
    <source>
        <dbReference type="ARBA" id="ARBA00006472"/>
    </source>
</evidence>
<reference evidence="8" key="2">
    <citation type="submission" date="2020-04" db="EMBL/GenBank/DDBJ databases">
        <authorList>
            <consortium name="NCBI Genome Project"/>
        </authorList>
    </citation>
    <scope>NUCLEOTIDE SEQUENCE</scope>
    <source>
        <strain evidence="8">CBS 304.34</strain>
    </source>
</reference>
<accession>A0A6A6Z0B8</accession>
<keyword evidence="7" id="KW-1185">Reference proteome</keyword>
<dbReference type="AlphaFoldDB" id="A0A6A6Z0B8"/>
<name>A0A6A6Z0B8_9PEZI</name>
<sequence>MALQYLRPSQAIRRCPILCRAGPSPAVPRAINLHLRRLVSTFNASLRPVTRPNIHPNTRNITTMTSPEPALSPSTPVTPIFSPSQPADLPARATSLLQTSSWTLTPSRIAITRVYRFKTFKAAWAFMNQVADECKRQRHHPSWHNLYNEVTIEWTTHRPKGLSIKDVEMAEFCDRVAEEGGAVEGEEGRRCC</sequence>
<dbReference type="SUPFAM" id="SSF55248">
    <property type="entry name" value="PCD-like"/>
    <property type="match status" value="1"/>
</dbReference>
<dbReference type="Gene3D" id="3.30.1360.20">
    <property type="entry name" value="Transcriptional coactivator/pterin dehydratase"/>
    <property type="match status" value="1"/>
</dbReference>
<proteinExistence type="inferred from homology"/>
<dbReference type="Pfam" id="PF01329">
    <property type="entry name" value="Pterin_4a"/>
    <property type="match status" value="1"/>
</dbReference>
<dbReference type="Proteomes" id="UP000504636">
    <property type="component" value="Unplaced"/>
</dbReference>
<evidence type="ECO:0000313" key="8">
    <source>
        <dbReference type="RefSeq" id="XP_033581192.1"/>
    </source>
</evidence>
<protein>
    <recommendedName>
        <fullName evidence="3">4a-hydroxytetrahydrobiopterin dehydratase</fullName>
        <ecNumber evidence="3">4.2.1.96</ecNumber>
    </recommendedName>
    <alternativeName>
        <fullName evidence="5">4-alpha-hydroxy-tetrahydropterin dehydratase</fullName>
    </alternativeName>
</protein>
<dbReference type="CDD" id="cd00488">
    <property type="entry name" value="PCD_DCoH"/>
    <property type="match status" value="1"/>
</dbReference>
<dbReference type="InterPro" id="IPR001533">
    <property type="entry name" value="Pterin_deHydtase"/>
</dbReference>
<evidence type="ECO:0000256" key="5">
    <source>
        <dbReference type="ARBA" id="ARBA00030497"/>
    </source>
</evidence>
<comment type="similarity">
    <text evidence="2">Belongs to the pterin-4-alpha-carbinolamine dehydratase family.</text>
</comment>
<dbReference type="GO" id="GO:0006729">
    <property type="term" value="P:tetrahydrobiopterin biosynthetic process"/>
    <property type="evidence" value="ECO:0007669"/>
    <property type="project" value="InterPro"/>
</dbReference>
<dbReference type="GeneID" id="54460161"/>